<dbReference type="InterPro" id="IPR008030">
    <property type="entry name" value="NmrA-like"/>
</dbReference>
<evidence type="ECO:0000259" key="2">
    <source>
        <dbReference type="Pfam" id="PF05368"/>
    </source>
</evidence>
<dbReference type="Gene3D" id="3.40.50.720">
    <property type="entry name" value="NAD(P)-binding Rossmann-like Domain"/>
    <property type="match status" value="1"/>
</dbReference>
<reference evidence="3" key="1">
    <citation type="submission" date="2018-10" db="EMBL/GenBank/DDBJ databases">
        <authorList>
            <person name="Gruber-Vodicka H."/>
            <person name="Jaeckle O."/>
        </authorList>
    </citation>
    <scope>NUCLEOTIDE SEQUENCE</scope>
</reference>
<dbReference type="Pfam" id="PF05368">
    <property type="entry name" value="NmrA"/>
    <property type="match status" value="1"/>
</dbReference>
<feature type="region of interest" description="Disordered" evidence="1">
    <location>
        <begin position="56"/>
        <end position="77"/>
    </location>
</feature>
<protein>
    <submittedName>
        <fullName evidence="3">Oxidoreductase</fullName>
    </submittedName>
</protein>
<name>A0A484H5R9_9ZZZZ</name>
<feature type="domain" description="NmrA-like" evidence="2">
    <location>
        <begin position="5"/>
        <end position="55"/>
    </location>
</feature>
<organism evidence="3">
    <name type="scientific">invertebrate metagenome</name>
    <dbReference type="NCBI Taxonomy" id="1711999"/>
    <lineage>
        <taxon>unclassified sequences</taxon>
        <taxon>metagenomes</taxon>
        <taxon>organismal metagenomes</taxon>
    </lineage>
</organism>
<evidence type="ECO:0000256" key="1">
    <source>
        <dbReference type="SAM" id="MobiDB-lite"/>
    </source>
</evidence>
<dbReference type="EMBL" id="LR026963">
    <property type="protein sequence ID" value="VBB68834.1"/>
    <property type="molecule type" value="Genomic_DNA"/>
</dbReference>
<evidence type="ECO:0000313" key="3">
    <source>
        <dbReference type="EMBL" id="VBB68834.1"/>
    </source>
</evidence>
<proteinExistence type="predicted"/>
<dbReference type="AlphaFoldDB" id="A0A484H5R9"/>
<accession>A0A484H5R9</accession>
<sequence>MAVRQRITIFGGSGFIGRHLVRRVAAEGYIVRVAVRDSRAAAFLKSMGEPGQIVIRRADSHGPATDGSSGCWERRSR</sequence>
<dbReference type="InterPro" id="IPR036291">
    <property type="entry name" value="NAD(P)-bd_dom_sf"/>
</dbReference>
<dbReference type="SUPFAM" id="SSF51735">
    <property type="entry name" value="NAD(P)-binding Rossmann-fold domains"/>
    <property type="match status" value="1"/>
</dbReference>
<gene>
    <name evidence="3" type="ORF">RIEGSTA812A_PEG_307</name>
</gene>